<feature type="transmembrane region" description="Helical" evidence="6">
    <location>
        <begin position="26"/>
        <end position="45"/>
    </location>
</feature>
<feature type="domain" description="Cation efflux protein cytoplasmic" evidence="8">
    <location>
        <begin position="188"/>
        <end position="238"/>
    </location>
</feature>
<evidence type="ECO:0000256" key="2">
    <source>
        <dbReference type="ARBA" id="ARBA00022448"/>
    </source>
</evidence>
<dbReference type="InterPro" id="IPR002524">
    <property type="entry name" value="Cation_efflux"/>
</dbReference>
<feature type="transmembrane region" description="Helical" evidence="6">
    <location>
        <begin position="65"/>
        <end position="85"/>
    </location>
</feature>
<dbReference type="SUPFAM" id="SSF160240">
    <property type="entry name" value="Cation efflux protein cytoplasmic domain-like"/>
    <property type="match status" value="1"/>
</dbReference>
<evidence type="ECO:0000256" key="4">
    <source>
        <dbReference type="ARBA" id="ARBA00022989"/>
    </source>
</evidence>
<dbReference type="Pfam" id="PF16916">
    <property type="entry name" value="ZT_dimer"/>
    <property type="match status" value="1"/>
</dbReference>
<dbReference type="InterPro" id="IPR058533">
    <property type="entry name" value="Cation_efflux_TM"/>
</dbReference>
<organism evidence="9 10">
    <name type="scientific">Blastocystis sp. subtype 1 (strain ATCC 50177 / NandII)</name>
    <dbReference type="NCBI Taxonomy" id="478820"/>
    <lineage>
        <taxon>Eukaryota</taxon>
        <taxon>Sar</taxon>
        <taxon>Stramenopiles</taxon>
        <taxon>Bigyra</taxon>
        <taxon>Opalozoa</taxon>
        <taxon>Opalinata</taxon>
        <taxon>Blastocystidae</taxon>
        <taxon>Blastocystis</taxon>
    </lineage>
</organism>
<proteinExistence type="predicted"/>
<dbReference type="PANTHER" id="PTHR43840:SF15">
    <property type="entry name" value="MITOCHONDRIAL METAL TRANSPORTER 1-RELATED"/>
    <property type="match status" value="1"/>
</dbReference>
<evidence type="ECO:0000259" key="8">
    <source>
        <dbReference type="Pfam" id="PF16916"/>
    </source>
</evidence>
<dbReference type="SUPFAM" id="SSF161111">
    <property type="entry name" value="Cation efflux protein transmembrane domain-like"/>
    <property type="match status" value="1"/>
</dbReference>
<keyword evidence="10" id="KW-1185">Reference proteome</keyword>
<protein>
    <submittedName>
        <fullName evidence="9">Cation Diffusion Facilitator (CDF) Family protein</fullName>
    </submittedName>
</protein>
<dbReference type="GO" id="GO:0008324">
    <property type="term" value="F:monoatomic cation transmembrane transporter activity"/>
    <property type="evidence" value="ECO:0007669"/>
    <property type="project" value="InterPro"/>
</dbReference>
<keyword evidence="2" id="KW-0813">Transport</keyword>
<dbReference type="InterPro" id="IPR036837">
    <property type="entry name" value="Cation_efflux_CTD_sf"/>
</dbReference>
<evidence type="ECO:0000256" key="6">
    <source>
        <dbReference type="SAM" id="Phobius"/>
    </source>
</evidence>
<reference evidence="9 10" key="1">
    <citation type="submission" date="2016-05" db="EMBL/GenBank/DDBJ databases">
        <title>Nuclear genome of Blastocystis sp. subtype 1 NandII.</title>
        <authorList>
            <person name="Gentekaki E."/>
            <person name="Curtis B."/>
            <person name="Stairs C."/>
            <person name="Eme L."/>
            <person name="Herman E."/>
            <person name="Klimes V."/>
            <person name="Arias M.C."/>
            <person name="Elias M."/>
            <person name="Hilliou F."/>
            <person name="Klute M."/>
            <person name="Malik S.-B."/>
            <person name="Pightling A."/>
            <person name="Rachubinski R."/>
            <person name="Salas D."/>
            <person name="Schlacht A."/>
            <person name="Suga H."/>
            <person name="Archibald J."/>
            <person name="Ball S.G."/>
            <person name="Clark G."/>
            <person name="Dacks J."/>
            <person name="Van Der Giezen M."/>
            <person name="Tsaousis A."/>
            <person name="Roger A."/>
        </authorList>
    </citation>
    <scope>NUCLEOTIDE SEQUENCE [LARGE SCALE GENOMIC DNA]</scope>
    <source>
        <strain evidence="10">ATCC 50177 / NandII</strain>
    </source>
</reference>
<evidence type="ECO:0000256" key="5">
    <source>
        <dbReference type="ARBA" id="ARBA00023136"/>
    </source>
</evidence>
<evidence type="ECO:0000256" key="1">
    <source>
        <dbReference type="ARBA" id="ARBA00004141"/>
    </source>
</evidence>
<dbReference type="Pfam" id="PF01545">
    <property type="entry name" value="Cation_efflux"/>
    <property type="match status" value="1"/>
</dbReference>
<evidence type="ECO:0000259" key="7">
    <source>
        <dbReference type="Pfam" id="PF01545"/>
    </source>
</evidence>
<dbReference type="EMBL" id="LXWW01000039">
    <property type="protein sequence ID" value="OAO17242.1"/>
    <property type="molecule type" value="Genomic_DNA"/>
</dbReference>
<dbReference type="InterPro" id="IPR027469">
    <property type="entry name" value="Cation_efflux_TMD_sf"/>
</dbReference>
<feature type="domain" description="Cation efflux protein transmembrane" evidence="7">
    <location>
        <begin position="2"/>
        <end position="164"/>
    </location>
</feature>
<dbReference type="PANTHER" id="PTHR43840">
    <property type="entry name" value="MITOCHONDRIAL METAL TRANSPORTER 1-RELATED"/>
    <property type="match status" value="1"/>
</dbReference>
<keyword evidence="5 6" id="KW-0472">Membrane</keyword>
<name>A0A196SM03_BLAHN</name>
<dbReference type="Proteomes" id="UP000078348">
    <property type="component" value="Unassembled WGS sequence"/>
</dbReference>
<dbReference type="AlphaFoldDB" id="A0A196SM03"/>
<dbReference type="OrthoDB" id="435980at2759"/>
<dbReference type="InterPro" id="IPR050291">
    <property type="entry name" value="CDF_Transporter"/>
</dbReference>
<dbReference type="NCBIfam" id="TIGR01297">
    <property type="entry name" value="CDF"/>
    <property type="match status" value="1"/>
</dbReference>
<keyword evidence="4 6" id="KW-1133">Transmembrane helix</keyword>
<evidence type="ECO:0000256" key="3">
    <source>
        <dbReference type="ARBA" id="ARBA00022692"/>
    </source>
</evidence>
<dbReference type="InterPro" id="IPR027470">
    <property type="entry name" value="Cation_efflux_CTD"/>
</dbReference>
<comment type="caution">
    <text evidence="9">The sequence shown here is derived from an EMBL/GenBank/DDBJ whole genome shotgun (WGS) entry which is preliminary data.</text>
</comment>
<dbReference type="GO" id="GO:0016020">
    <property type="term" value="C:membrane"/>
    <property type="evidence" value="ECO:0007669"/>
    <property type="project" value="UniProtKB-SubCell"/>
</dbReference>
<accession>A0A196SM03</accession>
<comment type="subcellular location">
    <subcellularLocation>
        <location evidence="1">Membrane</location>
        <topology evidence="1">Multi-pass membrane protein</topology>
    </subcellularLocation>
</comment>
<evidence type="ECO:0000313" key="10">
    <source>
        <dbReference type="Proteomes" id="UP000078348"/>
    </source>
</evidence>
<keyword evidence="3 6" id="KW-0812">Transmembrane</keyword>
<gene>
    <name evidence="9" type="ORF">AV274_1021</name>
</gene>
<sequence>MTLLTVKKSRQNPNDLYPYGHGKVEALGAMGIACFLIGTSLMIGWDSYQSLQDILVNHTVNDYNASGSLLTYWSGPGVLLTAVVSKELLYRITKRIGEKSNSSVLIANAYHHRSDVWASVVALAGIGGSYMGFPLCDPLGGIAVGVLIAKTGLDLLSGNYYNLMDRQDLGENEKMMTDLKERNIPCISLRHRHHGPNVYVDLKLEVDKETTAMQMEEMEKDVKEILMEDYPDIEEVLVGFKVKKDAMEEQKPAAEN</sequence>
<dbReference type="Gene3D" id="3.30.70.1350">
    <property type="entry name" value="Cation efflux protein, cytoplasmic domain"/>
    <property type="match status" value="1"/>
</dbReference>
<evidence type="ECO:0000313" key="9">
    <source>
        <dbReference type="EMBL" id="OAO17242.1"/>
    </source>
</evidence>
<dbReference type="STRING" id="478820.A0A196SM03"/>
<dbReference type="Gene3D" id="1.20.1510.10">
    <property type="entry name" value="Cation efflux protein transmembrane domain"/>
    <property type="match status" value="1"/>
</dbReference>